<dbReference type="OMA" id="DACFFRG"/>
<dbReference type="PANTHER" id="PTHR28181:SF1">
    <property type="entry name" value="COLD TOLERANCE PROTEIN 1"/>
    <property type="match status" value="1"/>
</dbReference>
<gene>
    <name evidence="1" type="ORF">DOTSEDRAFT_83088</name>
</gene>
<dbReference type="HOGENOM" id="CLU_056574_1_0_1"/>
<reference evidence="1 2" key="2">
    <citation type="journal article" date="2012" name="PLoS Pathog.">
        <title>Diverse lifestyles and strategies of plant pathogenesis encoded in the genomes of eighteen Dothideomycetes fungi.</title>
        <authorList>
            <person name="Ohm R.A."/>
            <person name="Feau N."/>
            <person name="Henrissat B."/>
            <person name="Schoch C.L."/>
            <person name="Horwitz B.A."/>
            <person name="Barry K.W."/>
            <person name="Condon B.J."/>
            <person name="Copeland A.C."/>
            <person name="Dhillon B."/>
            <person name="Glaser F."/>
            <person name="Hesse C.N."/>
            <person name="Kosti I."/>
            <person name="LaButti K."/>
            <person name="Lindquist E.A."/>
            <person name="Lucas S."/>
            <person name="Salamov A.A."/>
            <person name="Bradshaw R.E."/>
            <person name="Ciuffetti L."/>
            <person name="Hamelin R.C."/>
            <person name="Kema G.H.J."/>
            <person name="Lawrence C."/>
            <person name="Scott J.A."/>
            <person name="Spatafora J.W."/>
            <person name="Turgeon B.G."/>
            <person name="de Wit P.J.G.M."/>
            <person name="Zhong S."/>
            <person name="Goodwin S.B."/>
            <person name="Grigoriev I.V."/>
        </authorList>
    </citation>
    <scope>NUCLEOTIDE SEQUENCE [LARGE SCALE GENOMIC DNA]</scope>
    <source>
        <strain evidence="2">NZE10 / CBS 128990</strain>
    </source>
</reference>
<dbReference type="EMBL" id="KB446545">
    <property type="protein sequence ID" value="EME39282.1"/>
    <property type="molecule type" value="Genomic_DNA"/>
</dbReference>
<evidence type="ECO:0000313" key="1">
    <source>
        <dbReference type="EMBL" id="EME39282.1"/>
    </source>
</evidence>
<accession>M2XIJ6</accession>
<organism evidence="1 2">
    <name type="scientific">Dothistroma septosporum (strain NZE10 / CBS 128990)</name>
    <name type="common">Red band needle blight fungus</name>
    <name type="synonym">Mycosphaerella pini</name>
    <dbReference type="NCBI Taxonomy" id="675120"/>
    <lineage>
        <taxon>Eukaryota</taxon>
        <taxon>Fungi</taxon>
        <taxon>Dikarya</taxon>
        <taxon>Ascomycota</taxon>
        <taxon>Pezizomycotina</taxon>
        <taxon>Dothideomycetes</taxon>
        <taxon>Dothideomycetidae</taxon>
        <taxon>Mycosphaerellales</taxon>
        <taxon>Mycosphaerellaceae</taxon>
        <taxon>Dothistroma</taxon>
    </lineage>
</organism>
<reference evidence="2" key="1">
    <citation type="journal article" date="2012" name="PLoS Genet.">
        <title>The genomes of the fungal plant pathogens Cladosporium fulvum and Dothistroma septosporum reveal adaptation to different hosts and lifestyles but also signatures of common ancestry.</title>
        <authorList>
            <person name="de Wit P.J.G.M."/>
            <person name="van der Burgt A."/>
            <person name="Oekmen B."/>
            <person name="Stergiopoulos I."/>
            <person name="Abd-Elsalam K.A."/>
            <person name="Aerts A.L."/>
            <person name="Bahkali A.H."/>
            <person name="Beenen H.G."/>
            <person name="Chettri P."/>
            <person name="Cox M.P."/>
            <person name="Datema E."/>
            <person name="de Vries R.P."/>
            <person name="Dhillon B."/>
            <person name="Ganley A.R."/>
            <person name="Griffiths S.A."/>
            <person name="Guo Y."/>
            <person name="Hamelin R.C."/>
            <person name="Henrissat B."/>
            <person name="Kabir M.S."/>
            <person name="Jashni M.K."/>
            <person name="Kema G."/>
            <person name="Klaubauf S."/>
            <person name="Lapidus A."/>
            <person name="Levasseur A."/>
            <person name="Lindquist E."/>
            <person name="Mehrabi R."/>
            <person name="Ohm R.A."/>
            <person name="Owen T.J."/>
            <person name="Salamov A."/>
            <person name="Schwelm A."/>
            <person name="Schijlen E."/>
            <person name="Sun H."/>
            <person name="van den Burg H.A."/>
            <person name="van Ham R.C.H.J."/>
            <person name="Zhang S."/>
            <person name="Goodwin S.B."/>
            <person name="Grigoriev I.V."/>
            <person name="Collemare J."/>
            <person name="Bradshaw R.E."/>
        </authorList>
    </citation>
    <scope>NUCLEOTIDE SEQUENCE [LARGE SCALE GENOMIC DNA]</scope>
    <source>
        <strain evidence="2">NZE10 / CBS 128990</strain>
    </source>
</reference>
<dbReference type="STRING" id="675120.M2XIJ6"/>
<dbReference type="Proteomes" id="UP000016933">
    <property type="component" value="Unassembled WGS sequence"/>
</dbReference>
<keyword evidence="2" id="KW-1185">Reference proteome</keyword>
<dbReference type="OrthoDB" id="10255128at2759"/>
<protein>
    <submittedName>
        <fullName evidence="1">Uncharacterized protein</fullName>
    </submittedName>
</protein>
<dbReference type="AlphaFoldDB" id="M2XIJ6"/>
<dbReference type="InterPro" id="IPR050849">
    <property type="entry name" value="HAD-like_hydrolase_phosphatase"/>
</dbReference>
<dbReference type="PANTHER" id="PTHR28181">
    <property type="entry name" value="UPF0655 PROTEIN YCR015C"/>
    <property type="match status" value="1"/>
</dbReference>
<proteinExistence type="predicted"/>
<evidence type="ECO:0000313" key="2">
    <source>
        <dbReference type="Proteomes" id="UP000016933"/>
    </source>
</evidence>
<dbReference type="eggNOG" id="ENOG502S7B4">
    <property type="taxonomic scope" value="Eukaryota"/>
</dbReference>
<sequence>MAGVLNRPVHLILDYDGTLTIRDTMSVLGKLPKDPRMAWRDIEEAYIKDHQQYKNEHFDWIHYDHTEYSKWLMTRKAVEQKSAKRVQDACFFRGVTHEDVNNRVDESLCNGELQFRAGWLDLFALFLANYDPTVGMPKRSRISILSVNWSEAAIRRSLWQAARLSDHPKKAAICCYINDMDIRANEIEGLGSPNGSSGRVCRPLPSSDIRTSDDKLVHMNAMRDAQITANGDDHHCAGSIIYVGDSSTDFDSLCAADLGVWLYDVDESEYKETFTEVFKPLQMIPPISVREVTRLQSSDGPAWSPLLAWDRNFDGLVKLFANV</sequence>
<name>M2XIJ6_DOTSN</name>